<evidence type="ECO:0000313" key="2">
    <source>
        <dbReference type="EMBL" id="CAA9309269.1"/>
    </source>
</evidence>
<name>A0A6J4KNJ1_9ACTN</name>
<protein>
    <submittedName>
        <fullName evidence="2">CysO-cysteine peptidase</fullName>
    </submittedName>
</protein>
<feature type="compositionally biased region" description="Basic residues" evidence="1">
    <location>
        <begin position="89"/>
        <end position="98"/>
    </location>
</feature>
<accession>A0A6J4KNJ1</accession>
<sequence>AEHRPRPCRGHDRPRPRRPPGRGVRGDRRAGRVGHPDAVRAHDERGPVADLLPVRPHRAAPALPGDGRRGRGDRRGLPLPHRDRGLPVAHRHRLRRRAAGALRPGLDRRVRDGGGPGLGALLPDPRRPGQRGRADDRGI</sequence>
<feature type="compositionally biased region" description="Basic and acidic residues" evidence="1">
    <location>
        <begin position="24"/>
        <end position="47"/>
    </location>
</feature>
<proteinExistence type="predicted"/>
<feature type="non-terminal residue" evidence="2">
    <location>
        <position position="139"/>
    </location>
</feature>
<reference evidence="2" key="1">
    <citation type="submission" date="2020-02" db="EMBL/GenBank/DDBJ databases">
        <authorList>
            <person name="Meier V. D."/>
        </authorList>
    </citation>
    <scope>NUCLEOTIDE SEQUENCE</scope>
    <source>
        <strain evidence="2">AVDCRST_MAG61</strain>
    </source>
</reference>
<gene>
    <name evidence="2" type="ORF">AVDCRST_MAG61-1606</name>
</gene>
<feature type="region of interest" description="Disordered" evidence="1">
    <location>
        <begin position="1"/>
        <end position="139"/>
    </location>
</feature>
<feature type="non-terminal residue" evidence="2">
    <location>
        <position position="1"/>
    </location>
</feature>
<feature type="compositionally biased region" description="Basic and acidic residues" evidence="1">
    <location>
        <begin position="66"/>
        <end position="85"/>
    </location>
</feature>
<organism evidence="2">
    <name type="scientific">uncultured Friedmanniella sp</name>
    <dbReference type="NCBI Taxonomy" id="335381"/>
    <lineage>
        <taxon>Bacteria</taxon>
        <taxon>Bacillati</taxon>
        <taxon>Actinomycetota</taxon>
        <taxon>Actinomycetes</taxon>
        <taxon>Propionibacteriales</taxon>
        <taxon>Nocardioidaceae</taxon>
        <taxon>Friedmanniella</taxon>
        <taxon>environmental samples</taxon>
    </lineage>
</organism>
<feature type="compositionally biased region" description="Basic and acidic residues" evidence="1">
    <location>
        <begin position="1"/>
        <end position="13"/>
    </location>
</feature>
<evidence type="ECO:0000256" key="1">
    <source>
        <dbReference type="SAM" id="MobiDB-lite"/>
    </source>
</evidence>
<dbReference type="EMBL" id="CADCTT010000220">
    <property type="protein sequence ID" value="CAA9309269.1"/>
    <property type="molecule type" value="Genomic_DNA"/>
</dbReference>
<feature type="compositionally biased region" description="Basic and acidic residues" evidence="1">
    <location>
        <begin position="124"/>
        <end position="139"/>
    </location>
</feature>
<dbReference type="AlphaFoldDB" id="A0A6J4KNJ1"/>